<protein>
    <recommendedName>
        <fullName evidence="5">SNF2 N-terminal domain-containing protein</fullName>
    </recommendedName>
</protein>
<feature type="region of interest" description="Disordered" evidence="4">
    <location>
        <begin position="199"/>
        <end position="219"/>
    </location>
</feature>
<comment type="caution">
    <text evidence="6">The sequence shown here is derived from an EMBL/GenBank/DDBJ whole genome shotgun (WGS) entry which is preliminary data.</text>
</comment>
<reference evidence="6 7" key="1">
    <citation type="journal article" date="2013" name="Curr. Biol.">
        <title>The Genome of the Foraminiferan Reticulomyxa filosa.</title>
        <authorList>
            <person name="Glockner G."/>
            <person name="Hulsmann N."/>
            <person name="Schleicher M."/>
            <person name="Noegel A.A."/>
            <person name="Eichinger L."/>
            <person name="Gallinger C."/>
            <person name="Pawlowski J."/>
            <person name="Sierra R."/>
            <person name="Euteneuer U."/>
            <person name="Pillet L."/>
            <person name="Moustafa A."/>
            <person name="Platzer M."/>
            <person name="Groth M."/>
            <person name="Szafranski K."/>
            <person name="Schliwa M."/>
        </authorList>
    </citation>
    <scope>NUCLEOTIDE SEQUENCE [LARGE SCALE GENOMIC DNA]</scope>
</reference>
<sequence>MGGGDKWETAPTKDSCKFATAATLVITPSHVIDQWHSELQKHFSPHLMNVVKVTVKREHDRVSYRDILNAQLVLISSQFVANKTFHVLHKEFARDEWFRLHGKDSKQSGVENTSIDRDENSDNLSRTSPCFTLFHWHRIILDEAPDYLINDRVRQKIFSLSSSFRWYLSGTPFPTRLAIAYCAQFLNISWVNVAPVQEPDDEAMPNEQPSESSDEEKYQPVDEHVDTTEGMLTPENVDQPLGHILHSILYKYLFSRHTKLSMGDDNFLPDVFEDVIWLEFSPIEKLFYDLVKSRRNTPFEDLKLERKLCAGLYSSFENSFMGRVNSSWNDKLPEDDNYFFFLLIELIGYYQETLTRLEHLLTTKLQYVRRQIKYKKELEQKKREFLEEGRKWSLAEAFPGMIRYKIHIILKKWQPKKKKNDLQ</sequence>
<gene>
    <name evidence="6" type="ORF">RFI_11288</name>
</gene>
<dbReference type="EMBL" id="ASPP01008246">
    <property type="protein sequence ID" value="ETO25849.1"/>
    <property type="molecule type" value="Genomic_DNA"/>
</dbReference>
<evidence type="ECO:0000256" key="4">
    <source>
        <dbReference type="SAM" id="MobiDB-lite"/>
    </source>
</evidence>
<evidence type="ECO:0000313" key="7">
    <source>
        <dbReference type="Proteomes" id="UP000023152"/>
    </source>
</evidence>
<keyword evidence="2" id="KW-0378">Hydrolase</keyword>
<dbReference type="Pfam" id="PF00176">
    <property type="entry name" value="SNF2-rel_dom"/>
    <property type="match status" value="1"/>
</dbReference>
<dbReference type="GO" id="GO:0005524">
    <property type="term" value="F:ATP binding"/>
    <property type="evidence" value="ECO:0007669"/>
    <property type="project" value="UniProtKB-KW"/>
</dbReference>
<evidence type="ECO:0000313" key="6">
    <source>
        <dbReference type="EMBL" id="ETO25849.1"/>
    </source>
</evidence>
<dbReference type="GO" id="GO:0005634">
    <property type="term" value="C:nucleus"/>
    <property type="evidence" value="ECO:0007669"/>
    <property type="project" value="TreeGrafter"/>
</dbReference>
<dbReference type="PANTHER" id="PTHR45626:SF26">
    <property type="entry name" value="FAMILY HELICASE, PUTATIVE (AFU_ORTHOLOGUE AFUA_2G09120)-RELATED"/>
    <property type="match status" value="1"/>
</dbReference>
<keyword evidence="7" id="KW-1185">Reference proteome</keyword>
<dbReference type="SUPFAM" id="SSF52540">
    <property type="entry name" value="P-loop containing nucleoside triphosphate hydrolases"/>
    <property type="match status" value="1"/>
</dbReference>
<accession>X6NJD7</accession>
<evidence type="ECO:0000259" key="5">
    <source>
        <dbReference type="Pfam" id="PF00176"/>
    </source>
</evidence>
<proteinExistence type="predicted"/>
<dbReference type="AlphaFoldDB" id="X6NJD7"/>
<dbReference type="Gene3D" id="3.40.50.10810">
    <property type="entry name" value="Tandem AAA-ATPase domain"/>
    <property type="match status" value="1"/>
</dbReference>
<dbReference type="GO" id="GO:0006281">
    <property type="term" value="P:DNA repair"/>
    <property type="evidence" value="ECO:0007669"/>
    <property type="project" value="TreeGrafter"/>
</dbReference>
<dbReference type="Proteomes" id="UP000023152">
    <property type="component" value="Unassembled WGS sequence"/>
</dbReference>
<feature type="domain" description="SNF2 N-terminal" evidence="5">
    <location>
        <begin position="21"/>
        <end position="295"/>
    </location>
</feature>
<dbReference type="PANTHER" id="PTHR45626">
    <property type="entry name" value="TRANSCRIPTION TERMINATION FACTOR 2-RELATED"/>
    <property type="match status" value="1"/>
</dbReference>
<organism evidence="6 7">
    <name type="scientific">Reticulomyxa filosa</name>
    <dbReference type="NCBI Taxonomy" id="46433"/>
    <lineage>
        <taxon>Eukaryota</taxon>
        <taxon>Sar</taxon>
        <taxon>Rhizaria</taxon>
        <taxon>Retaria</taxon>
        <taxon>Foraminifera</taxon>
        <taxon>Monothalamids</taxon>
        <taxon>Reticulomyxidae</taxon>
        <taxon>Reticulomyxa</taxon>
    </lineage>
</organism>
<dbReference type="InterPro" id="IPR038718">
    <property type="entry name" value="SNF2-like_sf"/>
</dbReference>
<keyword evidence="1" id="KW-0547">Nucleotide-binding</keyword>
<dbReference type="OrthoDB" id="31110at2759"/>
<evidence type="ECO:0000256" key="3">
    <source>
        <dbReference type="ARBA" id="ARBA00022840"/>
    </source>
</evidence>
<evidence type="ECO:0000256" key="1">
    <source>
        <dbReference type="ARBA" id="ARBA00022741"/>
    </source>
</evidence>
<name>X6NJD7_RETFI</name>
<dbReference type="InterPro" id="IPR000330">
    <property type="entry name" value="SNF2_N"/>
</dbReference>
<dbReference type="InterPro" id="IPR050628">
    <property type="entry name" value="SNF2_RAD54_helicase_TF"/>
</dbReference>
<dbReference type="GO" id="GO:0008094">
    <property type="term" value="F:ATP-dependent activity, acting on DNA"/>
    <property type="evidence" value="ECO:0007669"/>
    <property type="project" value="TreeGrafter"/>
</dbReference>
<evidence type="ECO:0000256" key="2">
    <source>
        <dbReference type="ARBA" id="ARBA00022801"/>
    </source>
</evidence>
<dbReference type="InterPro" id="IPR027417">
    <property type="entry name" value="P-loop_NTPase"/>
</dbReference>
<keyword evidence="3" id="KW-0067">ATP-binding</keyword>
<dbReference type="GO" id="GO:0016787">
    <property type="term" value="F:hydrolase activity"/>
    <property type="evidence" value="ECO:0007669"/>
    <property type="project" value="UniProtKB-KW"/>
</dbReference>